<dbReference type="InterPro" id="IPR050640">
    <property type="entry name" value="Bact_2-comp_sensor_kinase"/>
</dbReference>
<evidence type="ECO:0000256" key="1">
    <source>
        <dbReference type="SAM" id="Phobius"/>
    </source>
</evidence>
<keyword evidence="3" id="KW-0418">Kinase</keyword>
<sequence length="311" mass="33424">MFVVCLMCVLAFGFWEQFPRRLPRWIARWVVQVGAVALTVPPTMVTLYILTGPEVGPALWQDKPRLQSLFIMIVLGLLIGPWVALGALVRQREAMARHQALSFALERSELERRATDARLALMQAQVQPHFLFNTLANVRALVETGSPQALPVLDSLIAYLRAAVPRLNAAMGTLGDEMGLVRAYLDIMAMRMPDRLSFRINLEPGTDALPCPPMAVLTLVENAVRHGIDPAEDGGTIDITASLRGGVLHITVSDSGLGLGSAGTGGLGTGLSTLRQRLALCFGPTATLSLTERAGGGVVATLSWPVREATA</sequence>
<keyword evidence="3" id="KW-0614">Plasmid</keyword>
<proteinExistence type="predicted"/>
<dbReference type="EMBL" id="CP025614">
    <property type="protein sequence ID" value="AUN33876.1"/>
    <property type="molecule type" value="Genomic_DNA"/>
</dbReference>
<evidence type="ECO:0000313" key="4">
    <source>
        <dbReference type="Proteomes" id="UP000234752"/>
    </source>
</evidence>
<name>A0A2K9NMP6_9PROT</name>
<dbReference type="InterPro" id="IPR010559">
    <property type="entry name" value="Sig_transdc_His_kin_internal"/>
</dbReference>
<reference evidence="3 4" key="1">
    <citation type="submission" date="2017-12" db="EMBL/GenBank/DDBJ databases">
        <title>Genomes of bacteria within cyanobacterial aggregates.</title>
        <authorList>
            <person name="Cai H."/>
        </authorList>
    </citation>
    <scope>NUCLEOTIDE SEQUENCE [LARGE SCALE GENOMIC DNA]</scope>
    <source>
        <strain evidence="3 4">TH16</strain>
        <plasmid evidence="3 4">unnamed2</plasmid>
    </source>
</reference>
<feature type="transmembrane region" description="Helical" evidence="1">
    <location>
        <begin position="69"/>
        <end position="89"/>
    </location>
</feature>
<dbReference type="OrthoDB" id="2514702at2"/>
<dbReference type="GO" id="GO:0016020">
    <property type="term" value="C:membrane"/>
    <property type="evidence" value="ECO:0007669"/>
    <property type="project" value="InterPro"/>
</dbReference>
<keyword evidence="1" id="KW-0812">Transmembrane</keyword>
<dbReference type="AlphaFoldDB" id="A0A2K9NMP6"/>
<feature type="transmembrane region" description="Helical" evidence="1">
    <location>
        <begin position="29"/>
        <end position="49"/>
    </location>
</feature>
<keyword evidence="1" id="KW-1133">Transmembrane helix</keyword>
<dbReference type="SUPFAM" id="SSF55874">
    <property type="entry name" value="ATPase domain of HSP90 chaperone/DNA topoisomerase II/histidine kinase"/>
    <property type="match status" value="1"/>
</dbReference>
<dbReference type="Pfam" id="PF06580">
    <property type="entry name" value="His_kinase"/>
    <property type="match status" value="1"/>
</dbReference>
<dbReference type="GO" id="GO:0000155">
    <property type="term" value="F:phosphorelay sensor kinase activity"/>
    <property type="evidence" value="ECO:0007669"/>
    <property type="project" value="InterPro"/>
</dbReference>
<dbReference type="InterPro" id="IPR036890">
    <property type="entry name" value="HATPase_C_sf"/>
</dbReference>
<protein>
    <submittedName>
        <fullName evidence="3">Sensor histidine kinase</fullName>
    </submittedName>
</protein>
<evidence type="ECO:0000259" key="2">
    <source>
        <dbReference type="SMART" id="SM00387"/>
    </source>
</evidence>
<dbReference type="Pfam" id="PF02518">
    <property type="entry name" value="HATPase_c"/>
    <property type="match status" value="1"/>
</dbReference>
<accession>A0A2K9NMP6</accession>
<keyword evidence="1" id="KW-0472">Membrane</keyword>
<keyword evidence="4" id="KW-1185">Reference proteome</keyword>
<gene>
    <name evidence="3" type="ORF">C0V82_25870</name>
</gene>
<evidence type="ECO:0000313" key="3">
    <source>
        <dbReference type="EMBL" id="AUN33876.1"/>
    </source>
</evidence>
<dbReference type="InterPro" id="IPR003594">
    <property type="entry name" value="HATPase_dom"/>
</dbReference>
<dbReference type="Gene3D" id="3.30.565.10">
    <property type="entry name" value="Histidine kinase-like ATPase, C-terminal domain"/>
    <property type="match status" value="1"/>
</dbReference>
<dbReference type="SMART" id="SM00387">
    <property type="entry name" value="HATPase_c"/>
    <property type="match status" value="1"/>
</dbReference>
<dbReference type="Proteomes" id="UP000234752">
    <property type="component" value="Plasmid unnamed2"/>
</dbReference>
<organism evidence="3 4">
    <name type="scientific">Niveispirillum cyanobacteriorum</name>
    <dbReference type="NCBI Taxonomy" id="1612173"/>
    <lineage>
        <taxon>Bacteria</taxon>
        <taxon>Pseudomonadati</taxon>
        <taxon>Pseudomonadota</taxon>
        <taxon>Alphaproteobacteria</taxon>
        <taxon>Rhodospirillales</taxon>
        <taxon>Azospirillaceae</taxon>
        <taxon>Niveispirillum</taxon>
    </lineage>
</organism>
<dbReference type="PANTHER" id="PTHR34220:SF9">
    <property type="entry name" value="SIGNAL TRANSDUCTION HISTIDINE KINASE INTERNAL REGION DOMAIN-CONTAINING PROTEIN"/>
    <property type="match status" value="1"/>
</dbReference>
<dbReference type="KEGG" id="ncb:C0V82_25870"/>
<feature type="domain" description="Histidine kinase/HSP90-like ATPase" evidence="2">
    <location>
        <begin position="211"/>
        <end position="308"/>
    </location>
</feature>
<keyword evidence="3" id="KW-0808">Transferase</keyword>
<geneLocation type="plasmid" evidence="3 4">
    <name>unnamed2</name>
</geneLocation>
<dbReference type="PANTHER" id="PTHR34220">
    <property type="entry name" value="SENSOR HISTIDINE KINASE YPDA"/>
    <property type="match status" value="1"/>
</dbReference>